<dbReference type="Proteomes" id="UP000612329">
    <property type="component" value="Unassembled WGS sequence"/>
</dbReference>
<name>A0A8J3BHL4_9FLAO</name>
<sequence length="76" mass="8945">MSAFYNLKSLTMIYLNYTNLDTATQNRLLALSKIDVERHCGQDLKAYAIENHLDYNTILEEEAIKNLYSYQYVFNI</sequence>
<accession>A0A8J3BHL4</accession>
<evidence type="ECO:0000313" key="1">
    <source>
        <dbReference type="EMBL" id="GGK22184.1"/>
    </source>
</evidence>
<protein>
    <submittedName>
        <fullName evidence="1">Uncharacterized protein</fullName>
    </submittedName>
</protein>
<gene>
    <name evidence="1" type="ORF">GCM10007962_15400</name>
</gene>
<organism evidence="1 2">
    <name type="scientific">Yeosuana aromativorans</name>
    <dbReference type="NCBI Taxonomy" id="288019"/>
    <lineage>
        <taxon>Bacteria</taxon>
        <taxon>Pseudomonadati</taxon>
        <taxon>Bacteroidota</taxon>
        <taxon>Flavobacteriia</taxon>
        <taxon>Flavobacteriales</taxon>
        <taxon>Flavobacteriaceae</taxon>
        <taxon>Yeosuana</taxon>
    </lineage>
</organism>
<reference evidence="1" key="1">
    <citation type="journal article" date="2014" name="Int. J. Syst. Evol. Microbiol.">
        <title>Complete genome sequence of Corynebacterium casei LMG S-19264T (=DSM 44701T), isolated from a smear-ripened cheese.</title>
        <authorList>
            <consortium name="US DOE Joint Genome Institute (JGI-PGF)"/>
            <person name="Walter F."/>
            <person name="Albersmeier A."/>
            <person name="Kalinowski J."/>
            <person name="Ruckert C."/>
        </authorList>
    </citation>
    <scope>NUCLEOTIDE SEQUENCE</scope>
    <source>
        <strain evidence="1">JCM 12862</strain>
    </source>
</reference>
<evidence type="ECO:0000313" key="2">
    <source>
        <dbReference type="Proteomes" id="UP000612329"/>
    </source>
</evidence>
<dbReference type="EMBL" id="BMNR01000003">
    <property type="protein sequence ID" value="GGK22184.1"/>
    <property type="molecule type" value="Genomic_DNA"/>
</dbReference>
<reference evidence="1" key="2">
    <citation type="submission" date="2020-09" db="EMBL/GenBank/DDBJ databases">
        <authorList>
            <person name="Sun Q."/>
            <person name="Ohkuma M."/>
        </authorList>
    </citation>
    <scope>NUCLEOTIDE SEQUENCE</scope>
    <source>
        <strain evidence="1">JCM 12862</strain>
    </source>
</reference>
<keyword evidence="2" id="KW-1185">Reference proteome</keyword>
<dbReference type="AlphaFoldDB" id="A0A8J3BHL4"/>
<proteinExistence type="predicted"/>
<comment type="caution">
    <text evidence="1">The sequence shown here is derived from an EMBL/GenBank/DDBJ whole genome shotgun (WGS) entry which is preliminary data.</text>
</comment>